<evidence type="ECO:0000313" key="1">
    <source>
        <dbReference type="EMBL" id="QHS87547.1"/>
    </source>
</evidence>
<protein>
    <submittedName>
        <fullName evidence="1">Uncharacterized protein</fullName>
    </submittedName>
</protein>
<proteinExistence type="predicted"/>
<reference evidence="1" key="1">
    <citation type="journal article" date="2020" name="Nature">
        <title>Giant virus diversity and host interactions through global metagenomics.</title>
        <authorList>
            <person name="Schulz F."/>
            <person name="Roux S."/>
            <person name="Paez-Espino D."/>
            <person name="Jungbluth S."/>
            <person name="Walsh D.A."/>
            <person name="Denef V.J."/>
            <person name="McMahon K.D."/>
            <person name="Konstantinidis K.T."/>
            <person name="Eloe-Fadrosh E.A."/>
            <person name="Kyrpides N.C."/>
            <person name="Woyke T."/>
        </authorList>
    </citation>
    <scope>NUCLEOTIDE SEQUENCE</scope>
    <source>
        <strain evidence="1">GVMAG-M-3300010157-4</strain>
    </source>
</reference>
<accession>A0A6C0B5R9</accession>
<name>A0A6C0B5R9_9ZZZZ</name>
<dbReference type="EMBL" id="MN739082">
    <property type="protein sequence ID" value="QHS87547.1"/>
    <property type="molecule type" value="Genomic_DNA"/>
</dbReference>
<organism evidence="1">
    <name type="scientific">viral metagenome</name>
    <dbReference type="NCBI Taxonomy" id="1070528"/>
    <lineage>
        <taxon>unclassified sequences</taxon>
        <taxon>metagenomes</taxon>
        <taxon>organismal metagenomes</taxon>
    </lineage>
</organism>
<dbReference type="AlphaFoldDB" id="A0A6C0B5R9"/>
<sequence>MNPNLFAMPSLESTRERYEKPPLEEINDFYATYFGGQHVYAFIEGDISRPYPDDFRISQWQALKEYSAKTGMNEYEARLYVENCHCCGESLDIGALGQLYCSAECSVAIEHDGYCCYFNDCSPSCLVCTRAMRVRTTAIAPIVKRIKTFYYLCNFNNKYDVIRYGVNTLRLAEARSLRHHITLQESALSIINQRLISKTDVHEHPLVPYTFIERAICEQCQNRFANLICECEECQHVVCFDCHYANVYNECGENLRTTTCDVYSHLSQDDLADLTQYADDYGVSMDYAFNEQNRCHQCEIEIVPQTFGPSHQFCSARCDALYELKPFSEYCGRCNGSNPNCQWCDGEIYKFHQKILKKERGIRMNEPILAAIQSLKHLMVYNQLDDCLFDLVEYSR</sequence>